<feature type="transmembrane region" description="Helical" evidence="7">
    <location>
        <begin position="9"/>
        <end position="30"/>
    </location>
</feature>
<dbReference type="Gene3D" id="1.10.3720.10">
    <property type="entry name" value="MetI-like"/>
    <property type="match status" value="1"/>
</dbReference>
<keyword evidence="10" id="KW-1185">Reference proteome</keyword>
<feature type="transmembrane region" description="Helical" evidence="7">
    <location>
        <begin position="167"/>
        <end position="189"/>
    </location>
</feature>
<keyword evidence="3" id="KW-1003">Cell membrane</keyword>
<dbReference type="RefSeq" id="WP_084114532.1">
    <property type="nucleotide sequence ID" value="NZ_FWXH01000003.1"/>
</dbReference>
<feature type="transmembrane region" description="Helical" evidence="7">
    <location>
        <begin position="239"/>
        <end position="262"/>
    </location>
</feature>
<evidence type="ECO:0000256" key="4">
    <source>
        <dbReference type="ARBA" id="ARBA00022692"/>
    </source>
</evidence>
<name>A0A1W1XA90_9CLOT</name>
<gene>
    <name evidence="9" type="ORF">SAMN02745134_01111</name>
</gene>
<accession>A0A1W1XA90</accession>
<evidence type="ECO:0000313" key="10">
    <source>
        <dbReference type="Proteomes" id="UP000192468"/>
    </source>
</evidence>
<feature type="transmembrane region" description="Helical" evidence="7">
    <location>
        <begin position="105"/>
        <end position="122"/>
    </location>
</feature>
<dbReference type="InterPro" id="IPR045621">
    <property type="entry name" value="BPD_transp_1_N"/>
</dbReference>
<dbReference type="PANTHER" id="PTHR43163">
    <property type="entry name" value="DIPEPTIDE TRANSPORT SYSTEM PERMEASE PROTEIN DPPB-RELATED"/>
    <property type="match status" value="1"/>
</dbReference>
<keyword evidence="2 7" id="KW-0813">Transport</keyword>
<evidence type="ECO:0000256" key="3">
    <source>
        <dbReference type="ARBA" id="ARBA00022475"/>
    </source>
</evidence>
<organism evidence="9 10">
    <name type="scientific">Clostridium acidisoli DSM 12555</name>
    <dbReference type="NCBI Taxonomy" id="1121291"/>
    <lineage>
        <taxon>Bacteria</taxon>
        <taxon>Bacillati</taxon>
        <taxon>Bacillota</taxon>
        <taxon>Clostridia</taxon>
        <taxon>Eubacteriales</taxon>
        <taxon>Clostridiaceae</taxon>
        <taxon>Clostridium</taxon>
    </lineage>
</organism>
<dbReference type="GO" id="GO:0055085">
    <property type="term" value="P:transmembrane transport"/>
    <property type="evidence" value="ECO:0007669"/>
    <property type="project" value="InterPro"/>
</dbReference>
<dbReference type="Proteomes" id="UP000192468">
    <property type="component" value="Unassembled WGS sequence"/>
</dbReference>
<sequence>MLRFVLKRFAYMIITIFIVITATFFMMHSIPGNPFASPKKLPAQTVKNINKKYGLDKPITTQYVLFMENLVLHGDLGESYQYPGLTVNSIIAQRAPVSGELGGEALILGFALGIILGIVAAFKKNQWQDYTVMFIAILGIAIPSFVLAALLQYFFTVKFSVFPTSGWGGFKYTILPALSMALGTIAVYARFMRSNCIEVIGQDYIMTAEAKGVSKVALVYKHVLRNAIMPAITMLGPQIAMIFTGTFVIEVIFSIPGIGRYFVSCVSDRDYPVILGTTIFVAILYIISVFVVDVLYGFIDPRIRLSGGKK</sequence>
<comment type="subcellular location">
    <subcellularLocation>
        <location evidence="1 7">Cell membrane</location>
        <topology evidence="1 7">Multi-pass membrane protein</topology>
    </subcellularLocation>
</comment>
<dbReference type="PROSITE" id="PS50928">
    <property type="entry name" value="ABC_TM1"/>
    <property type="match status" value="1"/>
</dbReference>
<evidence type="ECO:0000259" key="8">
    <source>
        <dbReference type="PROSITE" id="PS50928"/>
    </source>
</evidence>
<dbReference type="STRING" id="1121291.SAMN02745134_01111"/>
<evidence type="ECO:0000256" key="2">
    <source>
        <dbReference type="ARBA" id="ARBA00022448"/>
    </source>
</evidence>
<dbReference type="CDD" id="cd06261">
    <property type="entry name" value="TM_PBP2"/>
    <property type="match status" value="1"/>
</dbReference>
<evidence type="ECO:0000256" key="6">
    <source>
        <dbReference type="ARBA" id="ARBA00023136"/>
    </source>
</evidence>
<proteinExistence type="inferred from homology"/>
<evidence type="ECO:0000256" key="5">
    <source>
        <dbReference type="ARBA" id="ARBA00022989"/>
    </source>
</evidence>
<dbReference type="GO" id="GO:0005886">
    <property type="term" value="C:plasma membrane"/>
    <property type="evidence" value="ECO:0007669"/>
    <property type="project" value="UniProtKB-SubCell"/>
</dbReference>
<feature type="transmembrane region" description="Helical" evidence="7">
    <location>
        <begin position="274"/>
        <end position="299"/>
    </location>
</feature>
<keyword evidence="6 7" id="KW-0472">Membrane</keyword>
<dbReference type="EMBL" id="FWXH01000003">
    <property type="protein sequence ID" value="SMC20856.1"/>
    <property type="molecule type" value="Genomic_DNA"/>
</dbReference>
<keyword evidence="4 7" id="KW-0812">Transmembrane</keyword>
<comment type="similarity">
    <text evidence="7">Belongs to the binding-protein-dependent transport system permease family.</text>
</comment>
<keyword evidence="5 7" id="KW-1133">Transmembrane helix</keyword>
<protein>
    <submittedName>
        <fullName evidence="9">Oligopeptide transport system permease protein</fullName>
    </submittedName>
</protein>
<dbReference type="PANTHER" id="PTHR43163:SF6">
    <property type="entry name" value="DIPEPTIDE TRANSPORT SYSTEM PERMEASE PROTEIN DPPB-RELATED"/>
    <property type="match status" value="1"/>
</dbReference>
<feature type="transmembrane region" description="Helical" evidence="7">
    <location>
        <begin position="134"/>
        <end position="155"/>
    </location>
</feature>
<feature type="domain" description="ABC transmembrane type-1" evidence="8">
    <location>
        <begin position="95"/>
        <end position="296"/>
    </location>
</feature>
<evidence type="ECO:0000256" key="1">
    <source>
        <dbReference type="ARBA" id="ARBA00004651"/>
    </source>
</evidence>
<reference evidence="9 10" key="1">
    <citation type="submission" date="2017-04" db="EMBL/GenBank/DDBJ databases">
        <authorList>
            <person name="Afonso C.L."/>
            <person name="Miller P.J."/>
            <person name="Scott M.A."/>
            <person name="Spackman E."/>
            <person name="Goraichik I."/>
            <person name="Dimitrov K.M."/>
            <person name="Suarez D.L."/>
            <person name="Swayne D.E."/>
        </authorList>
    </citation>
    <scope>NUCLEOTIDE SEQUENCE [LARGE SCALE GENOMIC DNA]</scope>
    <source>
        <strain evidence="9 10">DSM 12555</strain>
    </source>
</reference>
<dbReference type="Pfam" id="PF19300">
    <property type="entry name" value="BPD_transp_1_N"/>
    <property type="match status" value="1"/>
</dbReference>
<dbReference type="InterPro" id="IPR035906">
    <property type="entry name" value="MetI-like_sf"/>
</dbReference>
<dbReference type="SUPFAM" id="SSF161098">
    <property type="entry name" value="MetI-like"/>
    <property type="match status" value="1"/>
</dbReference>
<dbReference type="InterPro" id="IPR000515">
    <property type="entry name" value="MetI-like"/>
</dbReference>
<evidence type="ECO:0000256" key="7">
    <source>
        <dbReference type="RuleBase" id="RU363032"/>
    </source>
</evidence>
<dbReference type="AlphaFoldDB" id="A0A1W1XA90"/>
<dbReference type="Pfam" id="PF00528">
    <property type="entry name" value="BPD_transp_1"/>
    <property type="match status" value="1"/>
</dbReference>
<evidence type="ECO:0000313" key="9">
    <source>
        <dbReference type="EMBL" id="SMC20856.1"/>
    </source>
</evidence>
<dbReference type="OrthoDB" id="9773221at2"/>